<keyword evidence="7" id="KW-0297">G-protein coupled receptor</keyword>
<gene>
    <name evidence="12" type="ORF">D623_10001474</name>
</gene>
<keyword evidence="10" id="KW-0807">Transducer</keyword>
<name>S7MUT8_MYOBR</name>
<dbReference type="Proteomes" id="UP000052978">
    <property type="component" value="Unassembled WGS sequence"/>
</dbReference>
<dbReference type="PANTHER" id="PTHR48001">
    <property type="entry name" value="OLFACTORY RECEPTOR"/>
    <property type="match status" value="1"/>
</dbReference>
<keyword evidence="4" id="KW-1003">Cell membrane</keyword>
<evidence type="ECO:0000256" key="5">
    <source>
        <dbReference type="ARBA" id="ARBA00022692"/>
    </source>
</evidence>
<dbReference type="GO" id="GO:0004930">
    <property type="term" value="F:G protein-coupled receptor activity"/>
    <property type="evidence" value="ECO:0007669"/>
    <property type="project" value="UniProtKB-KW"/>
</dbReference>
<proteinExistence type="inferred from homology"/>
<dbReference type="GO" id="GO:0004984">
    <property type="term" value="F:olfactory receptor activity"/>
    <property type="evidence" value="ECO:0007669"/>
    <property type="project" value="InterPro"/>
</dbReference>
<evidence type="ECO:0000256" key="9">
    <source>
        <dbReference type="ARBA" id="ARBA00023170"/>
    </source>
</evidence>
<evidence type="ECO:0000313" key="12">
    <source>
        <dbReference type="EMBL" id="EPQ08169.1"/>
    </source>
</evidence>
<accession>S7MUT8</accession>
<reference evidence="12 13" key="1">
    <citation type="journal article" date="2013" name="Nat. Commun.">
        <title>Genome analysis reveals insights into physiology and longevity of the Brandt's bat Myotis brandtii.</title>
        <authorList>
            <person name="Seim I."/>
            <person name="Fang X."/>
            <person name="Xiong Z."/>
            <person name="Lobanov A.V."/>
            <person name="Huang Z."/>
            <person name="Ma S."/>
            <person name="Feng Y."/>
            <person name="Turanov A.A."/>
            <person name="Zhu Y."/>
            <person name="Lenz T.L."/>
            <person name="Gerashchenko M.V."/>
            <person name="Fan D."/>
            <person name="Hee Yim S."/>
            <person name="Yao X."/>
            <person name="Jordan D."/>
            <person name="Xiong Y."/>
            <person name="Ma Y."/>
            <person name="Lyapunov A.N."/>
            <person name="Chen G."/>
            <person name="Kulakova O.I."/>
            <person name="Sun Y."/>
            <person name="Lee S.G."/>
            <person name="Bronson R.T."/>
            <person name="Moskalev A.A."/>
            <person name="Sunyaev S.R."/>
            <person name="Zhang G."/>
            <person name="Krogh A."/>
            <person name="Wang J."/>
            <person name="Gladyshev V.N."/>
        </authorList>
    </citation>
    <scope>NUCLEOTIDE SEQUENCE [LARGE SCALE GENOMIC DNA]</scope>
</reference>
<evidence type="ECO:0000256" key="2">
    <source>
        <dbReference type="ARBA" id="ARBA00004651"/>
    </source>
</evidence>
<organism evidence="12 13">
    <name type="scientific">Myotis brandtii</name>
    <name type="common">Brandt's bat</name>
    <dbReference type="NCBI Taxonomy" id="109478"/>
    <lineage>
        <taxon>Eukaryota</taxon>
        <taxon>Metazoa</taxon>
        <taxon>Chordata</taxon>
        <taxon>Craniata</taxon>
        <taxon>Vertebrata</taxon>
        <taxon>Euteleostomi</taxon>
        <taxon>Mammalia</taxon>
        <taxon>Eutheria</taxon>
        <taxon>Laurasiatheria</taxon>
        <taxon>Chiroptera</taxon>
        <taxon>Yangochiroptera</taxon>
        <taxon>Vespertilionidae</taxon>
        <taxon>Myotis</taxon>
    </lineage>
</organism>
<evidence type="ECO:0000256" key="7">
    <source>
        <dbReference type="ARBA" id="ARBA00023040"/>
    </source>
</evidence>
<dbReference type="PRINTS" id="PR00245">
    <property type="entry name" value="OLFACTORYR"/>
</dbReference>
<keyword evidence="8 11" id="KW-0472">Membrane</keyword>
<dbReference type="SUPFAM" id="SSF81321">
    <property type="entry name" value="Family A G protein-coupled receptor-like"/>
    <property type="match status" value="1"/>
</dbReference>
<keyword evidence="9 12" id="KW-0675">Receptor</keyword>
<evidence type="ECO:0000256" key="6">
    <source>
        <dbReference type="ARBA" id="ARBA00022989"/>
    </source>
</evidence>
<evidence type="ECO:0000256" key="8">
    <source>
        <dbReference type="ARBA" id="ARBA00023136"/>
    </source>
</evidence>
<protein>
    <submittedName>
        <fullName evidence="12">Olfactory receptor 7A10</fullName>
    </submittedName>
</protein>
<evidence type="ECO:0000256" key="11">
    <source>
        <dbReference type="SAM" id="Phobius"/>
    </source>
</evidence>
<dbReference type="GO" id="GO:0005886">
    <property type="term" value="C:plasma membrane"/>
    <property type="evidence" value="ECO:0007669"/>
    <property type="project" value="UniProtKB-SubCell"/>
</dbReference>
<dbReference type="AlphaFoldDB" id="S7MUT8"/>
<dbReference type="EMBL" id="KE162423">
    <property type="protein sequence ID" value="EPQ08169.1"/>
    <property type="molecule type" value="Genomic_DNA"/>
</dbReference>
<dbReference type="Pfam" id="PF13853">
    <property type="entry name" value="7tm_4"/>
    <property type="match status" value="1"/>
</dbReference>
<comment type="function">
    <text evidence="1">Putative odorant or sperm cell receptor.</text>
</comment>
<keyword evidence="13" id="KW-1185">Reference proteome</keyword>
<dbReference type="InterPro" id="IPR000725">
    <property type="entry name" value="Olfact_rcpt"/>
</dbReference>
<sequence>MDLEIPHFFCELNQMIKFACSDTILTNMAMYFFSSPAWWWSFCWDPLLISKSVSCTHGMSSAQGKYNAFSPCVSHLSVVSLFYGMILGVYLSSAATHNAHSSATAWVMYSLVTPMLSPFIYSLRNKDIKQAPKTFFVKETTNRPVVLRLKMCP</sequence>
<keyword evidence="6 11" id="KW-1133">Transmembrane helix</keyword>
<feature type="transmembrane region" description="Helical" evidence="11">
    <location>
        <begin position="68"/>
        <end position="91"/>
    </location>
</feature>
<evidence type="ECO:0000256" key="3">
    <source>
        <dbReference type="ARBA" id="ARBA00010663"/>
    </source>
</evidence>
<evidence type="ECO:0000256" key="10">
    <source>
        <dbReference type="ARBA" id="ARBA00023224"/>
    </source>
</evidence>
<dbReference type="Gene3D" id="1.10.1220.70">
    <property type="match status" value="1"/>
</dbReference>
<feature type="transmembrane region" description="Helical" evidence="11">
    <location>
        <begin position="103"/>
        <end position="123"/>
    </location>
</feature>
<comment type="similarity">
    <text evidence="3">Belongs to the G-protein coupled receptor 1 family.</text>
</comment>
<evidence type="ECO:0000256" key="1">
    <source>
        <dbReference type="ARBA" id="ARBA00003929"/>
    </source>
</evidence>
<dbReference type="FunFam" id="1.10.1220.70:FF:000001">
    <property type="entry name" value="Olfactory receptor"/>
    <property type="match status" value="1"/>
</dbReference>
<comment type="subcellular location">
    <subcellularLocation>
        <location evidence="2">Cell membrane</location>
        <topology evidence="2">Multi-pass membrane protein</topology>
    </subcellularLocation>
</comment>
<evidence type="ECO:0000256" key="4">
    <source>
        <dbReference type="ARBA" id="ARBA00022475"/>
    </source>
</evidence>
<evidence type="ECO:0000313" key="13">
    <source>
        <dbReference type="Proteomes" id="UP000052978"/>
    </source>
</evidence>
<keyword evidence="5 11" id="KW-0812">Transmembrane</keyword>